<dbReference type="Proteomes" id="UP000654345">
    <property type="component" value="Unassembled WGS sequence"/>
</dbReference>
<gene>
    <name evidence="2" type="ORF">KSB_50270</name>
</gene>
<sequence length="332" mass="37388">MRILIFGGTGFLGRHLVQAALERQHTVTLFNRGLSHPELFPQVEQIHGDRDRDLQLLHGRIWDAVIDSNGQIPRQVHESASLLAENADHYTFISTTSVYADFTVAPINELSPLSELEDTAIEIQTRETYGARKALCEHYAEQALPNRVLVIRPGLIVGPHDPTDRFTYWPHRIAQGGQVLAPGNPEQPVQFIDVRDLAAWCIAMAEARQTGIYNAKGPGNPLTIRQLLECCRQVSGSDAQFEWVDEQFLLEQEVTPYLQLPLWVPSEMVGFARVDCSKAIAAGLRFRPLTETIQDTLDWDATRPANNELHAGLAPEREQQLLRAWHLLSKKQ</sequence>
<evidence type="ECO:0000259" key="1">
    <source>
        <dbReference type="Pfam" id="PF01370"/>
    </source>
</evidence>
<dbReference type="PANTHER" id="PTHR43245:SF13">
    <property type="entry name" value="UDP-D-APIOSE_UDP-D-XYLOSE SYNTHASE 2"/>
    <property type="match status" value="1"/>
</dbReference>
<organism evidence="2 3">
    <name type="scientific">Ktedonobacter robiniae</name>
    <dbReference type="NCBI Taxonomy" id="2778365"/>
    <lineage>
        <taxon>Bacteria</taxon>
        <taxon>Bacillati</taxon>
        <taxon>Chloroflexota</taxon>
        <taxon>Ktedonobacteria</taxon>
        <taxon>Ktedonobacterales</taxon>
        <taxon>Ktedonobacteraceae</taxon>
        <taxon>Ktedonobacter</taxon>
    </lineage>
</organism>
<keyword evidence="3" id="KW-1185">Reference proteome</keyword>
<dbReference type="EMBL" id="BNJG01000002">
    <property type="protein sequence ID" value="GHO56552.1"/>
    <property type="molecule type" value="Genomic_DNA"/>
</dbReference>
<name>A0ABQ3UVD5_9CHLR</name>
<comment type="caution">
    <text evidence="2">The sequence shown here is derived from an EMBL/GenBank/DDBJ whole genome shotgun (WGS) entry which is preliminary data.</text>
</comment>
<dbReference type="InterPro" id="IPR001509">
    <property type="entry name" value="Epimerase_deHydtase"/>
</dbReference>
<dbReference type="SUPFAM" id="SSF51735">
    <property type="entry name" value="NAD(P)-binding Rossmann-fold domains"/>
    <property type="match status" value="1"/>
</dbReference>
<dbReference type="InterPro" id="IPR036291">
    <property type="entry name" value="NAD(P)-bd_dom_sf"/>
</dbReference>
<dbReference type="InterPro" id="IPR050177">
    <property type="entry name" value="Lipid_A_modif_metabolic_enz"/>
</dbReference>
<dbReference type="RefSeq" id="WP_201373030.1">
    <property type="nucleotide sequence ID" value="NZ_BNJG01000002.1"/>
</dbReference>
<dbReference type="Pfam" id="PF01370">
    <property type="entry name" value="Epimerase"/>
    <property type="match status" value="2"/>
</dbReference>
<dbReference type="Gene3D" id="3.40.50.720">
    <property type="entry name" value="NAD(P)-binding Rossmann-like Domain"/>
    <property type="match status" value="1"/>
</dbReference>
<dbReference type="PANTHER" id="PTHR43245">
    <property type="entry name" value="BIFUNCTIONAL POLYMYXIN RESISTANCE PROTEIN ARNA"/>
    <property type="match status" value="1"/>
</dbReference>
<protein>
    <recommendedName>
        <fullName evidence="1">NAD-dependent epimerase/dehydratase domain-containing protein</fullName>
    </recommendedName>
</protein>
<accession>A0ABQ3UVD5</accession>
<feature type="domain" description="NAD-dependent epimerase/dehydratase" evidence="1">
    <location>
        <begin position="3"/>
        <end position="35"/>
    </location>
</feature>
<proteinExistence type="predicted"/>
<evidence type="ECO:0000313" key="3">
    <source>
        <dbReference type="Proteomes" id="UP000654345"/>
    </source>
</evidence>
<evidence type="ECO:0000313" key="2">
    <source>
        <dbReference type="EMBL" id="GHO56552.1"/>
    </source>
</evidence>
<feature type="domain" description="NAD-dependent epimerase/dehydratase" evidence="1">
    <location>
        <begin position="64"/>
        <end position="214"/>
    </location>
</feature>
<reference evidence="2 3" key="1">
    <citation type="journal article" date="2021" name="Int. J. Syst. Evol. Microbiol.">
        <title>Reticulibacter mediterranei gen. nov., sp. nov., within the new family Reticulibacteraceae fam. nov., and Ktedonospora formicarum gen. nov., sp. nov., Ktedonobacter robiniae sp. nov., Dictyobacter formicarum sp. nov. and Dictyobacter arantiisoli sp. nov., belonging to the class Ktedonobacteria.</title>
        <authorList>
            <person name="Yabe S."/>
            <person name="Zheng Y."/>
            <person name="Wang C.M."/>
            <person name="Sakai Y."/>
            <person name="Abe K."/>
            <person name="Yokota A."/>
            <person name="Donadio S."/>
            <person name="Cavaletti L."/>
            <person name="Monciardini P."/>
        </authorList>
    </citation>
    <scope>NUCLEOTIDE SEQUENCE [LARGE SCALE GENOMIC DNA]</scope>
    <source>
        <strain evidence="2 3">SOSP1-30</strain>
    </source>
</reference>